<gene>
    <name evidence="2" type="ORF">TCDM_09960</name>
</gene>
<evidence type="ECO:0000313" key="3">
    <source>
        <dbReference type="Proteomes" id="UP000017861"/>
    </source>
</evidence>
<feature type="compositionally biased region" description="Polar residues" evidence="1">
    <location>
        <begin position="131"/>
        <end position="140"/>
    </location>
</feature>
<evidence type="ECO:0000256" key="1">
    <source>
        <dbReference type="SAM" id="MobiDB-lite"/>
    </source>
</evidence>
<feature type="compositionally biased region" description="Polar residues" evidence="1">
    <location>
        <begin position="1"/>
        <end position="10"/>
    </location>
</feature>
<accession>V5D4F6</accession>
<dbReference type="Proteomes" id="UP000017861">
    <property type="component" value="Unassembled WGS sequence"/>
</dbReference>
<dbReference type="EMBL" id="AYLP01000188">
    <property type="protein sequence ID" value="ESS62371.1"/>
    <property type="molecule type" value="Genomic_DNA"/>
</dbReference>
<comment type="caution">
    <text evidence="2">The sequence shown here is derived from an EMBL/GenBank/DDBJ whole genome shotgun (WGS) entry which is preliminary data.</text>
</comment>
<organism evidence="2 3">
    <name type="scientific">Trypanosoma cruzi Dm28c</name>
    <dbReference type="NCBI Taxonomy" id="1416333"/>
    <lineage>
        <taxon>Eukaryota</taxon>
        <taxon>Discoba</taxon>
        <taxon>Euglenozoa</taxon>
        <taxon>Kinetoplastea</taxon>
        <taxon>Metakinetoplastina</taxon>
        <taxon>Trypanosomatida</taxon>
        <taxon>Trypanosomatidae</taxon>
        <taxon>Trypanosoma</taxon>
        <taxon>Schizotrypanum</taxon>
    </lineage>
</organism>
<feature type="region of interest" description="Disordered" evidence="1">
    <location>
        <begin position="1"/>
        <end position="36"/>
    </location>
</feature>
<proteinExistence type="predicted"/>
<feature type="compositionally biased region" description="Polar residues" evidence="1">
    <location>
        <begin position="175"/>
        <end position="184"/>
    </location>
</feature>
<feature type="region of interest" description="Disordered" evidence="1">
    <location>
        <begin position="175"/>
        <end position="208"/>
    </location>
</feature>
<feature type="region of interest" description="Disordered" evidence="1">
    <location>
        <begin position="97"/>
        <end position="140"/>
    </location>
</feature>
<sequence length="260" mass="27217">MPIGTATVQRGTPLRRSHSLSPRAASSLTGGGGPVLRSPLAGQRAAGLAGNSLRAACVLPVFADGSGVPVSQELRRLPSAREVLIIFPCEERAAGARRRRNTFNAPPGPGATPGKQSRMAESSACGVKDPSISQPPGDTQAQSVQTALGIAARATRTVWRTSKFSCCQDRAQTRSQEYRSTANPREQGRGASMPRGITGLGSRGHQALSHGPQAAWRSYGRGHDCGTPVCGHLQLGAGCLPVRLCARPMLPLQHTRPAPL</sequence>
<protein>
    <submittedName>
        <fullName evidence="2">Uncharacterized protein</fullName>
    </submittedName>
</protein>
<dbReference type="AlphaFoldDB" id="V5D4F6"/>
<reference evidence="2 3" key="1">
    <citation type="journal article" date="2014" name="Genome Announc.">
        <title>Trypanosoma cruzi Clone Dm28c Draft Genome Sequence.</title>
        <authorList>
            <person name="Grisard E.C."/>
            <person name="Teixeira S.M."/>
            <person name="de Almeida L.G."/>
            <person name="Stoco P.H."/>
            <person name="Gerber A.L."/>
            <person name="Talavera-Lopez C."/>
            <person name="Lima O.C."/>
            <person name="Andersson B."/>
            <person name="de Vasconcelos A.T."/>
        </authorList>
    </citation>
    <scope>NUCLEOTIDE SEQUENCE [LARGE SCALE GENOMIC DNA]</scope>
    <source>
        <strain evidence="2 3">Dm28c</strain>
    </source>
</reference>
<name>V5D4F6_TRYCR</name>
<evidence type="ECO:0000313" key="2">
    <source>
        <dbReference type="EMBL" id="ESS62371.1"/>
    </source>
</evidence>
<dbReference type="VEuPathDB" id="TriTrypDB:TCDM_09960"/>